<feature type="region of interest" description="Disordered" evidence="1">
    <location>
        <begin position="1"/>
        <end position="20"/>
    </location>
</feature>
<keyword evidence="2" id="KW-0413">Isomerase</keyword>
<name>A0A1I5V467_9PSEU</name>
<dbReference type="Gene3D" id="3.40.50.12500">
    <property type="match status" value="1"/>
</dbReference>
<proteinExistence type="predicted"/>
<accession>A0A1I5V467</accession>
<dbReference type="STRING" id="112413.SAMN05421854_108209"/>
<organism evidence="2 3">
    <name type="scientific">Amycolatopsis rubida</name>
    <dbReference type="NCBI Taxonomy" id="112413"/>
    <lineage>
        <taxon>Bacteria</taxon>
        <taxon>Bacillati</taxon>
        <taxon>Actinomycetota</taxon>
        <taxon>Actinomycetes</taxon>
        <taxon>Pseudonocardiales</taxon>
        <taxon>Pseudonocardiaceae</taxon>
        <taxon>Amycolatopsis</taxon>
    </lineage>
</organism>
<evidence type="ECO:0000313" key="3">
    <source>
        <dbReference type="Proteomes" id="UP000199137"/>
    </source>
</evidence>
<dbReference type="InterPro" id="IPR026286">
    <property type="entry name" value="MaiA/AMDase"/>
</dbReference>
<evidence type="ECO:0000256" key="1">
    <source>
        <dbReference type="SAM" id="MobiDB-lite"/>
    </source>
</evidence>
<dbReference type="PANTHER" id="PTHR40267">
    <property type="entry name" value="BLR3294 PROTEIN"/>
    <property type="match status" value="1"/>
</dbReference>
<protein>
    <submittedName>
        <fullName evidence="2">Maleate isomerase</fullName>
    </submittedName>
</protein>
<dbReference type="EMBL" id="FOWC01000008">
    <property type="protein sequence ID" value="SFQ02250.1"/>
    <property type="molecule type" value="Genomic_DNA"/>
</dbReference>
<dbReference type="Pfam" id="PF17645">
    <property type="entry name" value="Amdase"/>
    <property type="match status" value="1"/>
</dbReference>
<evidence type="ECO:0000313" key="2">
    <source>
        <dbReference type="EMBL" id="SFQ02250.1"/>
    </source>
</evidence>
<gene>
    <name evidence="2" type="ORF">SAMN05421854_108209</name>
</gene>
<dbReference type="GO" id="GO:0016853">
    <property type="term" value="F:isomerase activity"/>
    <property type="evidence" value="ECO:0007669"/>
    <property type="project" value="UniProtKB-KW"/>
</dbReference>
<dbReference type="InterPro" id="IPR053714">
    <property type="entry name" value="Iso_Racemase_Enz_sf"/>
</dbReference>
<dbReference type="PIRSF" id="PIRSF015736">
    <property type="entry name" value="MI"/>
    <property type="match status" value="1"/>
</dbReference>
<dbReference type="PANTHER" id="PTHR40267:SF1">
    <property type="entry name" value="BLR3294 PROTEIN"/>
    <property type="match status" value="1"/>
</dbReference>
<dbReference type="Proteomes" id="UP000199137">
    <property type="component" value="Unassembled WGS sequence"/>
</dbReference>
<dbReference type="AlphaFoldDB" id="A0A1I5V467"/>
<sequence>MPSDAGARAPEPDGRRRPAPRRIGVIYPENGVYDAEFARFAPPDVSVHLTRLPWPDPDWFRPDRAERTAGLANDPAITSAARLFVQIAPAAVAYACTAVSFAGGPGGDQPVLAALRRGTAAPVSTAATAFVAACHALGVDRVSIASVYRAELTDRFVAFLDAAGIGTAAHTSEGWDRQPDDDHRLTGADLHRMALACDRRAAQAVLIPETNIHTSTAIPHLEATLGKPVISAIHATVWHAAHLAGSRASTGIGCLGQTAAPLAS</sequence>
<reference evidence="3" key="1">
    <citation type="submission" date="2016-10" db="EMBL/GenBank/DDBJ databases">
        <authorList>
            <person name="Varghese N."/>
            <person name="Submissions S."/>
        </authorList>
    </citation>
    <scope>NUCLEOTIDE SEQUENCE [LARGE SCALE GENOMIC DNA]</scope>
    <source>
        <strain evidence="3">DSM 44637</strain>
    </source>
</reference>